<dbReference type="GO" id="GO:0003887">
    <property type="term" value="F:DNA-directed DNA polymerase activity"/>
    <property type="evidence" value="ECO:0007669"/>
    <property type="project" value="TreeGrafter"/>
</dbReference>
<dbReference type="InterPro" id="IPR025188">
    <property type="entry name" value="DUF4113"/>
</dbReference>
<evidence type="ECO:0000256" key="1">
    <source>
        <dbReference type="ARBA" id="ARBA00010945"/>
    </source>
</evidence>
<evidence type="ECO:0000313" key="8">
    <source>
        <dbReference type="Proteomes" id="UP000823862"/>
    </source>
</evidence>
<dbReference type="CDD" id="cd01700">
    <property type="entry name" value="PolY_Pol_V_umuC"/>
    <property type="match status" value="1"/>
</dbReference>
<dbReference type="Gene3D" id="3.30.1490.100">
    <property type="entry name" value="DNA polymerase, Y-family, little finger domain"/>
    <property type="match status" value="1"/>
</dbReference>
<keyword evidence="3" id="KW-0741">SOS mutagenesis</keyword>
<dbReference type="SUPFAM" id="SSF56672">
    <property type="entry name" value="DNA/RNA polymerases"/>
    <property type="match status" value="1"/>
</dbReference>
<protein>
    <submittedName>
        <fullName evidence="7">Y-family DNA polymerase</fullName>
    </submittedName>
</protein>
<reference evidence="7" key="2">
    <citation type="submission" date="2021-04" db="EMBL/GenBank/DDBJ databases">
        <authorList>
            <person name="Gilroy R."/>
        </authorList>
    </citation>
    <scope>NUCLEOTIDE SEQUENCE</scope>
    <source>
        <strain evidence="7">ChiHjej12B11-9795</strain>
    </source>
</reference>
<comment type="similarity">
    <text evidence="1">Belongs to the DNA polymerase type-Y family.</text>
</comment>
<reference evidence="7" key="1">
    <citation type="journal article" date="2021" name="PeerJ">
        <title>Extensive microbial diversity within the chicken gut microbiome revealed by metagenomics and culture.</title>
        <authorList>
            <person name="Gilroy R."/>
            <person name="Ravi A."/>
            <person name="Getino M."/>
            <person name="Pursley I."/>
            <person name="Horton D.L."/>
            <person name="Alikhan N.F."/>
            <person name="Baker D."/>
            <person name="Gharbi K."/>
            <person name="Hall N."/>
            <person name="Watson M."/>
            <person name="Adriaenssens E.M."/>
            <person name="Foster-Nyarko E."/>
            <person name="Jarju S."/>
            <person name="Secka A."/>
            <person name="Antonio M."/>
            <person name="Oren A."/>
            <person name="Chaudhuri R.R."/>
            <person name="La Ragione R."/>
            <person name="Hildebrand F."/>
            <person name="Pallen M.J."/>
        </authorList>
    </citation>
    <scope>NUCLEOTIDE SEQUENCE</scope>
    <source>
        <strain evidence="7">ChiHjej12B11-9795</strain>
    </source>
</reference>
<dbReference type="EMBL" id="DWZI01000038">
    <property type="protein sequence ID" value="HJA86026.1"/>
    <property type="molecule type" value="Genomic_DNA"/>
</dbReference>
<dbReference type="PANTHER" id="PTHR11076:SF34">
    <property type="entry name" value="PROTEIN UMUC"/>
    <property type="match status" value="1"/>
</dbReference>
<comment type="caution">
    <text evidence="7">The sequence shown here is derived from an EMBL/GenBank/DDBJ whole genome shotgun (WGS) entry which is preliminary data.</text>
</comment>
<dbReference type="GO" id="GO:0009432">
    <property type="term" value="P:SOS response"/>
    <property type="evidence" value="ECO:0007669"/>
    <property type="project" value="UniProtKB-KW"/>
</dbReference>
<dbReference type="Proteomes" id="UP000823862">
    <property type="component" value="Unassembled WGS sequence"/>
</dbReference>
<dbReference type="SUPFAM" id="SSF100879">
    <property type="entry name" value="Lesion bypass DNA polymerase (Y-family), little finger domain"/>
    <property type="match status" value="1"/>
</dbReference>
<organism evidence="7 8">
    <name type="scientific">Candidatus Bacteroides avicola</name>
    <dbReference type="NCBI Taxonomy" id="2838468"/>
    <lineage>
        <taxon>Bacteria</taxon>
        <taxon>Pseudomonadati</taxon>
        <taxon>Bacteroidota</taxon>
        <taxon>Bacteroidia</taxon>
        <taxon>Bacteroidales</taxon>
        <taxon>Bacteroidaceae</taxon>
        <taxon>Bacteroides</taxon>
    </lineage>
</organism>
<dbReference type="Gene3D" id="3.30.70.270">
    <property type="match status" value="1"/>
</dbReference>
<dbReference type="InterPro" id="IPR043128">
    <property type="entry name" value="Rev_trsase/Diguanyl_cyclase"/>
</dbReference>
<keyword evidence="5" id="KW-0742">SOS response</keyword>
<accession>A0A9D2KUB4</accession>
<dbReference type="InterPro" id="IPR036775">
    <property type="entry name" value="DNA_pol_Y-fam_lit_finger_sf"/>
</dbReference>
<dbReference type="InterPro" id="IPR017961">
    <property type="entry name" value="DNA_pol_Y-fam_little_finger"/>
</dbReference>
<dbReference type="GO" id="GO:0042276">
    <property type="term" value="P:error-prone translesion synthesis"/>
    <property type="evidence" value="ECO:0007669"/>
    <property type="project" value="TreeGrafter"/>
</dbReference>
<dbReference type="Gene3D" id="1.10.150.20">
    <property type="entry name" value="5' to 3' exonuclease, C-terminal subdomain"/>
    <property type="match status" value="1"/>
</dbReference>
<name>A0A9D2KUB4_9BACE</name>
<gene>
    <name evidence="7" type="ORF">H9950_07545</name>
</gene>
<dbReference type="Pfam" id="PF00817">
    <property type="entry name" value="IMS"/>
    <property type="match status" value="1"/>
</dbReference>
<dbReference type="PANTHER" id="PTHR11076">
    <property type="entry name" value="DNA REPAIR POLYMERASE UMUC / TRANSFERASE FAMILY MEMBER"/>
    <property type="match status" value="1"/>
</dbReference>
<dbReference type="GO" id="GO:0005829">
    <property type="term" value="C:cytosol"/>
    <property type="evidence" value="ECO:0007669"/>
    <property type="project" value="TreeGrafter"/>
</dbReference>
<sequence>MIGLIDCNNFYCSCERVFNPNLRNAPVVVLSNNDGCVIARSNEAKALGIAMGTPFYQIRNLLETNKVAVFSSNYTLYGDMSRRVMMLLSEFSPELTQYSIDEAFIDLNGFGNGEALHTYGKKIVATIRKGTGIPVTMGIAQTKTLAKVASKYGKKYKGYEGVCLIDSEEKRIKALQGFDIADVWGIGRKHAEKLNYHGIRTAWDFTQKNESWVRKMLTVTGVRTWKELQGISCIDIEELPQKKSICTSRSFADQGLSELTQVEEAVANFAASCSRKLKEQKSCCSSMTVFAYTSRFRMDLPSHAINRTVTFPVPTNDQQELAASAVRALRSEWRKGNTYLYKKAGVIVWDICPDSAIQTNLFDTIDREKQARLAAAIDAINRKNGYNTVKVAVQGNGKSWHLKCEHITRQYTTNLKEIIQVK</sequence>
<evidence type="ECO:0000259" key="6">
    <source>
        <dbReference type="PROSITE" id="PS50173"/>
    </source>
</evidence>
<proteinExistence type="inferred from homology"/>
<evidence type="ECO:0000313" key="7">
    <source>
        <dbReference type="EMBL" id="HJA86026.1"/>
    </source>
</evidence>
<evidence type="ECO:0000256" key="5">
    <source>
        <dbReference type="ARBA" id="ARBA00023236"/>
    </source>
</evidence>
<evidence type="ECO:0000256" key="4">
    <source>
        <dbReference type="ARBA" id="ARBA00023204"/>
    </source>
</evidence>
<feature type="domain" description="UmuC" evidence="6">
    <location>
        <begin position="2"/>
        <end position="187"/>
    </location>
</feature>
<dbReference type="GO" id="GO:0006281">
    <property type="term" value="P:DNA repair"/>
    <property type="evidence" value="ECO:0007669"/>
    <property type="project" value="UniProtKB-KW"/>
</dbReference>
<dbReference type="InterPro" id="IPR050116">
    <property type="entry name" value="DNA_polymerase-Y"/>
</dbReference>
<keyword evidence="2" id="KW-0227">DNA damage</keyword>
<dbReference type="GO" id="GO:0003684">
    <property type="term" value="F:damaged DNA binding"/>
    <property type="evidence" value="ECO:0007669"/>
    <property type="project" value="InterPro"/>
</dbReference>
<dbReference type="Gene3D" id="3.40.1170.60">
    <property type="match status" value="1"/>
</dbReference>
<dbReference type="InterPro" id="IPR043502">
    <property type="entry name" value="DNA/RNA_pol_sf"/>
</dbReference>
<dbReference type="Pfam" id="PF11799">
    <property type="entry name" value="IMS_C"/>
    <property type="match status" value="1"/>
</dbReference>
<keyword evidence="4" id="KW-0234">DNA repair</keyword>
<dbReference type="PROSITE" id="PS50173">
    <property type="entry name" value="UMUC"/>
    <property type="match status" value="1"/>
</dbReference>
<evidence type="ECO:0000256" key="3">
    <source>
        <dbReference type="ARBA" id="ARBA00023199"/>
    </source>
</evidence>
<dbReference type="InterPro" id="IPR001126">
    <property type="entry name" value="UmuC"/>
</dbReference>
<dbReference type="Pfam" id="PF13438">
    <property type="entry name" value="DUF4113"/>
    <property type="match status" value="1"/>
</dbReference>
<dbReference type="AlphaFoldDB" id="A0A9D2KUB4"/>
<evidence type="ECO:0000256" key="2">
    <source>
        <dbReference type="ARBA" id="ARBA00022763"/>
    </source>
</evidence>